<dbReference type="PANTHER" id="PTHR40448">
    <property type="entry name" value="TWO-COMPONENT SENSOR HISTIDINE KINASE"/>
    <property type="match status" value="1"/>
</dbReference>
<dbReference type="GO" id="GO:0042802">
    <property type="term" value="F:identical protein binding"/>
    <property type="evidence" value="ECO:0007669"/>
    <property type="project" value="TreeGrafter"/>
</dbReference>
<evidence type="ECO:0000256" key="3">
    <source>
        <dbReference type="ARBA" id="ARBA00022777"/>
    </source>
</evidence>
<keyword evidence="1" id="KW-0597">Phosphoprotein</keyword>
<organism evidence="6 7">
    <name type="scientific">Paenibacillus athensensis</name>
    <dbReference type="NCBI Taxonomy" id="1967502"/>
    <lineage>
        <taxon>Bacteria</taxon>
        <taxon>Bacillati</taxon>
        <taxon>Bacillota</taxon>
        <taxon>Bacilli</taxon>
        <taxon>Bacillales</taxon>
        <taxon>Paenibacillaceae</taxon>
        <taxon>Paenibacillus</taxon>
    </lineage>
</organism>
<dbReference type="Gene3D" id="1.10.287.130">
    <property type="match status" value="1"/>
</dbReference>
<evidence type="ECO:0000313" key="7">
    <source>
        <dbReference type="Proteomes" id="UP000298246"/>
    </source>
</evidence>
<evidence type="ECO:0000256" key="2">
    <source>
        <dbReference type="ARBA" id="ARBA00022679"/>
    </source>
</evidence>
<accession>A0A4Y8Q901</accession>
<keyword evidence="4" id="KW-0812">Transmembrane</keyword>
<evidence type="ECO:0000259" key="5">
    <source>
        <dbReference type="Pfam" id="PF14689"/>
    </source>
</evidence>
<dbReference type="GO" id="GO:0000155">
    <property type="term" value="F:phosphorelay sensor kinase activity"/>
    <property type="evidence" value="ECO:0007669"/>
    <property type="project" value="InterPro"/>
</dbReference>
<evidence type="ECO:0000313" key="6">
    <source>
        <dbReference type="EMBL" id="TFE90943.1"/>
    </source>
</evidence>
<dbReference type="OrthoDB" id="1634477at2"/>
<protein>
    <recommendedName>
        <fullName evidence="5">SpoOB alpha-helical domain-containing protein</fullName>
    </recommendedName>
</protein>
<dbReference type="InterPro" id="IPR039506">
    <property type="entry name" value="SPOB_a"/>
</dbReference>
<dbReference type="PANTHER" id="PTHR40448:SF1">
    <property type="entry name" value="TWO-COMPONENT SENSOR HISTIDINE KINASE"/>
    <property type="match status" value="1"/>
</dbReference>
<keyword evidence="4" id="KW-1133">Transmembrane helix</keyword>
<gene>
    <name evidence="6" type="ORF">B5M42_03725</name>
</gene>
<evidence type="ECO:0000256" key="1">
    <source>
        <dbReference type="ARBA" id="ARBA00022553"/>
    </source>
</evidence>
<evidence type="ECO:0000256" key="4">
    <source>
        <dbReference type="SAM" id="Phobius"/>
    </source>
</evidence>
<reference evidence="6 7" key="1">
    <citation type="submission" date="2017-03" db="EMBL/GenBank/DDBJ databases">
        <title>Isolation of Levoglucosan Utilizing Bacteria.</title>
        <authorList>
            <person name="Arya A.S."/>
        </authorList>
    </citation>
    <scope>NUCLEOTIDE SEQUENCE [LARGE SCALE GENOMIC DNA]</scope>
    <source>
        <strain evidence="6 7">MEC069</strain>
    </source>
</reference>
<dbReference type="InterPro" id="IPR016120">
    <property type="entry name" value="Sig_transdc_His_kin_SpoOB"/>
</dbReference>
<dbReference type="AlphaFoldDB" id="A0A4Y8Q901"/>
<comment type="caution">
    <text evidence="6">The sequence shown here is derived from an EMBL/GenBank/DDBJ whole genome shotgun (WGS) entry which is preliminary data.</text>
</comment>
<dbReference type="Proteomes" id="UP000298246">
    <property type="component" value="Unassembled WGS sequence"/>
</dbReference>
<keyword evidence="7" id="KW-1185">Reference proteome</keyword>
<keyword evidence="2" id="KW-0808">Transferase</keyword>
<keyword evidence="3" id="KW-0418">Kinase</keyword>
<feature type="transmembrane region" description="Helical" evidence="4">
    <location>
        <begin position="336"/>
        <end position="357"/>
    </location>
</feature>
<dbReference type="Pfam" id="PF14689">
    <property type="entry name" value="SPOB_a"/>
    <property type="match status" value="1"/>
</dbReference>
<sequence>MGKYKRISVVLILALIALLVVNNVFYYWVSKHTLEKKMMDTMATEALQVHASLLRTIQGEQFVERLVGERLRSDSVAAQAELGPDIRRISNTQLEALADKLQINGIVLMPSDRGELAVDKSSTPGQIGMKMKDQGIVEKALHELLQLRDIVSFNWGQRLEHFWSPPYEGWDPGGAMEKHGYFYDGSTNYITGPYINDAVFLDYQKQLGINAIISGIRTTNPTILEISGINPSTFGNSRDATLSQYMPSYWPRQILPVFFGSYDYANRTMDEGIVDEVLRTRKPVSYDALLNGKHVFKTFLPVKADELNDIGFGIDTYVIAITTDYGQIQSELDETMLQLLLIIIVATCFCIAVMFVLNYSFAKSQDKAVSDTQATYVDELNTLFRSIRGQRHDFINHVSTIHALVELGQINELKNYTEEMIGDVRSIGDLIQIGEPAVAALVQSKVMRAENENIRFVHHFEELPAFPPGAKSVDLVRLIGSLVDTAFGEAARVRPEQRYVELRCWLEQQLLHVAVTSPDGGKDAPGTASSSSVTQRSVGADIAVASEIAAKYKGRIQADANGAGIRLHAAIPLEPAG</sequence>
<proteinExistence type="predicted"/>
<feature type="transmembrane region" description="Helical" evidence="4">
    <location>
        <begin position="7"/>
        <end position="29"/>
    </location>
</feature>
<feature type="domain" description="SpoOB alpha-helical" evidence="5">
    <location>
        <begin position="375"/>
        <end position="430"/>
    </location>
</feature>
<name>A0A4Y8Q901_9BACL</name>
<keyword evidence="4" id="KW-0472">Membrane</keyword>
<dbReference type="SUPFAM" id="SSF55890">
    <property type="entry name" value="Sporulation response regulatory protein Spo0B"/>
    <property type="match status" value="1"/>
</dbReference>
<dbReference type="EMBL" id="MYFO01000003">
    <property type="protein sequence ID" value="TFE90943.1"/>
    <property type="molecule type" value="Genomic_DNA"/>
</dbReference>
<dbReference type="RefSeq" id="WP_134749859.1">
    <property type="nucleotide sequence ID" value="NZ_MYFO02000007.1"/>
</dbReference>